<proteinExistence type="predicted"/>
<organism evidence="1 2">
    <name type="scientific">Tistrella mobilis</name>
    <dbReference type="NCBI Taxonomy" id="171437"/>
    <lineage>
        <taxon>Bacteria</taxon>
        <taxon>Pseudomonadati</taxon>
        <taxon>Pseudomonadota</taxon>
        <taxon>Alphaproteobacteria</taxon>
        <taxon>Geminicoccales</taxon>
        <taxon>Geminicoccaceae</taxon>
        <taxon>Tistrella</taxon>
    </lineage>
</organism>
<dbReference type="Proteomes" id="UP000075787">
    <property type="component" value="Unassembled WGS sequence"/>
</dbReference>
<accession>A0A161QYD3</accession>
<dbReference type="RefSeq" id="WP_062770022.1">
    <property type="nucleotide sequence ID" value="NZ_CP121045.1"/>
</dbReference>
<sequence>MVDQDIFIDGFGTIRLAGGVVRIELARAVFDDADADGRPKLAPNGMLIMPVEAFLRAERQFAGVAQRLVQAGIAAGDRKLAETAAAAAAPGTAQG</sequence>
<dbReference type="GeneID" id="97242509"/>
<gene>
    <name evidence="1" type="ORF">AUP44_01700</name>
</gene>
<dbReference type="EMBL" id="LPZR01000223">
    <property type="protein sequence ID" value="KYO49628.1"/>
    <property type="molecule type" value="Genomic_DNA"/>
</dbReference>
<reference evidence="1 2" key="1">
    <citation type="submission" date="2015-12" db="EMBL/GenBank/DDBJ databases">
        <title>Genome sequence of Tistrella mobilis MCCC 1A02139.</title>
        <authorList>
            <person name="Lu L."/>
            <person name="Lai Q."/>
            <person name="Shao Z."/>
            <person name="Qian P."/>
        </authorList>
    </citation>
    <scope>NUCLEOTIDE SEQUENCE [LARGE SCALE GENOMIC DNA]</scope>
    <source>
        <strain evidence="1 2">MCCC 1A02139</strain>
    </source>
</reference>
<evidence type="ECO:0000313" key="2">
    <source>
        <dbReference type="Proteomes" id="UP000075787"/>
    </source>
</evidence>
<name>A0A161QYD3_9PROT</name>
<protein>
    <submittedName>
        <fullName evidence="1">Uncharacterized protein</fullName>
    </submittedName>
</protein>
<comment type="caution">
    <text evidence="1">The sequence shown here is derived from an EMBL/GenBank/DDBJ whole genome shotgun (WGS) entry which is preliminary data.</text>
</comment>
<dbReference type="AlphaFoldDB" id="A0A161QYD3"/>
<evidence type="ECO:0000313" key="1">
    <source>
        <dbReference type="EMBL" id="KYO49628.1"/>
    </source>
</evidence>